<dbReference type="SUPFAM" id="SSF52402">
    <property type="entry name" value="Adenine nucleotide alpha hydrolases-like"/>
    <property type="match status" value="1"/>
</dbReference>
<dbReference type="GO" id="GO:0019344">
    <property type="term" value="P:cysteine biosynthetic process"/>
    <property type="evidence" value="ECO:0007669"/>
    <property type="project" value="InterPro"/>
</dbReference>
<reference evidence="15 16" key="1">
    <citation type="journal article" date="2002" name="Proc. Natl. Acad. Sci. U.S.A.">
        <title>Genome sequence of the hyperthermophilic crenarchaeon Pyrobaculum aerophilum.</title>
        <authorList>
            <person name="Fitz-Gibbon S.T."/>
            <person name="Ladner H."/>
            <person name="Kim U.J."/>
            <person name="Stetter K.O."/>
            <person name="Simon M.I."/>
            <person name="Miller J.H."/>
        </authorList>
    </citation>
    <scope>NUCLEOTIDE SEQUENCE [LARGE SCALE GENOMIC DNA]</scope>
    <source>
        <strain evidence="16">ATCC 51768 / DSM 7523 / JCM 9630 / CIP 104966 / NBRC 100827 / IM2</strain>
    </source>
</reference>
<dbReference type="InterPro" id="IPR004511">
    <property type="entry name" value="PAPS/APS_Rdtase"/>
</dbReference>
<dbReference type="RefSeq" id="WP_011008760.1">
    <property type="nucleotide sequence ID" value="NC_003364.1"/>
</dbReference>
<dbReference type="GO" id="GO:0043866">
    <property type="term" value="F:adenylyl-sulfate reductase (thioredoxin) activity"/>
    <property type="evidence" value="ECO:0007669"/>
    <property type="project" value="UniProtKB-EC"/>
</dbReference>
<dbReference type="GO" id="GO:0051536">
    <property type="term" value="F:iron-sulfur cluster binding"/>
    <property type="evidence" value="ECO:0007669"/>
    <property type="project" value="UniProtKB-KW"/>
</dbReference>
<keyword evidence="16" id="KW-1185">Reference proteome</keyword>
<keyword evidence="4" id="KW-0560">Oxidoreductase</keyword>
<evidence type="ECO:0000256" key="11">
    <source>
        <dbReference type="ARBA" id="ARBA00030894"/>
    </source>
</evidence>
<evidence type="ECO:0000256" key="1">
    <source>
        <dbReference type="ARBA" id="ARBA00001966"/>
    </source>
</evidence>
<dbReference type="InParanoid" id="Q8ZUW4"/>
<comment type="function">
    <text evidence="7">Catalyzes the formation of sulfite from adenosine 5'-phosphosulfate (APS) using thioredoxin as an electron donor.</text>
</comment>
<keyword evidence="5" id="KW-0408">Iron</keyword>
<dbReference type="AlphaFoldDB" id="Q8ZUW4"/>
<dbReference type="GO" id="GO:0019379">
    <property type="term" value="P:sulfate assimilation, phosphoadenylyl sulfate reduction by phosphoadenylyl-sulfate reductase (thioredoxin)"/>
    <property type="evidence" value="ECO:0007669"/>
    <property type="project" value="InterPro"/>
</dbReference>
<dbReference type="GO" id="GO:0046872">
    <property type="term" value="F:metal ion binding"/>
    <property type="evidence" value="ECO:0007669"/>
    <property type="project" value="UniProtKB-KW"/>
</dbReference>
<evidence type="ECO:0000259" key="14">
    <source>
        <dbReference type="Pfam" id="PF01507"/>
    </source>
</evidence>
<evidence type="ECO:0000256" key="9">
    <source>
        <dbReference type="ARBA" id="ARBA00024386"/>
    </source>
</evidence>
<dbReference type="PATRIC" id="fig|178306.9.peg.1919"/>
<evidence type="ECO:0000256" key="5">
    <source>
        <dbReference type="ARBA" id="ARBA00023004"/>
    </source>
</evidence>
<dbReference type="NCBIfam" id="TIGR02055">
    <property type="entry name" value="APS_reductase"/>
    <property type="match status" value="1"/>
</dbReference>
<dbReference type="FunCoup" id="Q8ZUW4">
    <property type="interactions" value="10"/>
</dbReference>
<evidence type="ECO:0000256" key="12">
    <source>
        <dbReference type="ARBA" id="ARBA00032041"/>
    </source>
</evidence>
<dbReference type="NCBIfam" id="TIGR00434">
    <property type="entry name" value="cysH"/>
    <property type="match status" value="1"/>
</dbReference>
<accession>Q8ZUW4</accession>
<dbReference type="PANTHER" id="PTHR46482:SF9">
    <property type="entry name" value="5'-ADENYLYLSULFATE REDUCTASE 1, CHLOROPLASTIC"/>
    <property type="match status" value="1"/>
</dbReference>
<dbReference type="STRING" id="178306.PAE2575"/>
<dbReference type="GO" id="GO:0004604">
    <property type="term" value="F:phosphoadenylyl-sulfate reductase (thioredoxin) activity"/>
    <property type="evidence" value="ECO:0007669"/>
    <property type="project" value="InterPro"/>
</dbReference>
<evidence type="ECO:0000313" key="16">
    <source>
        <dbReference type="Proteomes" id="UP000002439"/>
    </source>
</evidence>
<proteinExistence type="inferred from homology"/>
<dbReference type="EnsemblBacteria" id="AAL64292">
    <property type="protein sequence ID" value="AAL64292"/>
    <property type="gene ID" value="PAE2575"/>
</dbReference>
<evidence type="ECO:0000256" key="10">
    <source>
        <dbReference type="ARBA" id="ARBA00029514"/>
    </source>
</evidence>
<evidence type="ECO:0000313" key="15">
    <source>
        <dbReference type="EMBL" id="AAL64292.1"/>
    </source>
</evidence>
<name>Q8ZUW4_PYRAE</name>
<evidence type="ECO:0000256" key="8">
    <source>
        <dbReference type="ARBA" id="ARBA00024327"/>
    </source>
</evidence>
<comment type="cofactor">
    <cofactor evidence="1">
        <name>[4Fe-4S] cluster</name>
        <dbReference type="ChEBI" id="CHEBI:49883"/>
    </cofactor>
</comment>
<comment type="pathway">
    <text evidence="8">Sulfur metabolism; hydrogen sulfide biosynthesis; sulfite from sulfate.</text>
</comment>
<evidence type="ECO:0000256" key="7">
    <source>
        <dbReference type="ARBA" id="ARBA00024298"/>
    </source>
</evidence>
<dbReference type="InterPro" id="IPR011798">
    <property type="entry name" value="APS_reductase"/>
</dbReference>
<dbReference type="Gene3D" id="3.40.50.620">
    <property type="entry name" value="HUPs"/>
    <property type="match status" value="1"/>
</dbReference>
<dbReference type="NCBIfam" id="NF002537">
    <property type="entry name" value="PRK02090.1"/>
    <property type="match status" value="1"/>
</dbReference>
<dbReference type="HAMAP" id="MF_00063">
    <property type="entry name" value="CysH"/>
    <property type="match status" value="1"/>
</dbReference>
<dbReference type="HOGENOM" id="CLU_044089_1_0_2"/>
<evidence type="ECO:0000256" key="6">
    <source>
        <dbReference type="ARBA" id="ARBA00023014"/>
    </source>
</evidence>
<dbReference type="PIRSF" id="PIRSF000857">
    <property type="entry name" value="PAPS_reductase"/>
    <property type="match status" value="1"/>
</dbReference>
<sequence length="267" mass="31634">MRREWTDLEVEELSLRFENSTAEELLSWALNEFYPNIALAFSGQAEDVVVLDIMHKVAPDKIRVFMLDTGRLPEEIYELVDKVREHYGVEIEIYYPDTKEIEEFVKRYGINPFYRDVELRHLCCKIRKVNPLLRALSGLDAWITGLRRDQFPTRATTRKIQIDHDHYGILKISPICDWTWDEVWQYIKKYNLPYCKLYDRGYTSIGCEPCTRPTFVSLGDVTGEELRKGRWWWEKNAPKECGIHCSLEAGSFERHMETVFKLKIKIK</sequence>
<dbReference type="PANTHER" id="PTHR46482">
    <property type="entry name" value="5'-ADENYLYLSULFATE REDUCTASE 3, CHLOROPLASTIC"/>
    <property type="match status" value="1"/>
</dbReference>
<dbReference type="Pfam" id="PF01507">
    <property type="entry name" value="PAPS_reduct"/>
    <property type="match status" value="1"/>
</dbReference>
<evidence type="ECO:0000256" key="2">
    <source>
        <dbReference type="ARBA" id="ARBA00022490"/>
    </source>
</evidence>
<evidence type="ECO:0000256" key="13">
    <source>
        <dbReference type="ARBA" id="ARBA00048441"/>
    </source>
</evidence>
<dbReference type="Proteomes" id="UP000002439">
    <property type="component" value="Chromosome"/>
</dbReference>
<protein>
    <recommendedName>
        <fullName evidence="10">Adenosine 5'-phosphosulfate reductase</fullName>
        <ecNumber evidence="9">1.8.4.10</ecNumber>
    </recommendedName>
    <alternativeName>
        <fullName evidence="12">5'-adenylylsulfate reductase</fullName>
    </alternativeName>
    <alternativeName>
        <fullName evidence="11">Thioredoxin-dependent 5'-adenylylsulfate reductase</fullName>
    </alternativeName>
</protein>
<keyword evidence="3" id="KW-0479">Metal-binding</keyword>
<dbReference type="EC" id="1.8.4.10" evidence="9"/>
<dbReference type="eggNOG" id="arCOG00124">
    <property type="taxonomic scope" value="Archaea"/>
</dbReference>
<comment type="catalytic activity">
    <reaction evidence="13">
        <text>[thioredoxin]-disulfide + sulfite + AMP + 2 H(+) = adenosine 5'-phosphosulfate + [thioredoxin]-dithiol</text>
        <dbReference type="Rhea" id="RHEA:21976"/>
        <dbReference type="Rhea" id="RHEA-COMP:10698"/>
        <dbReference type="Rhea" id="RHEA-COMP:10700"/>
        <dbReference type="ChEBI" id="CHEBI:15378"/>
        <dbReference type="ChEBI" id="CHEBI:17359"/>
        <dbReference type="ChEBI" id="CHEBI:29950"/>
        <dbReference type="ChEBI" id="CHEBI:50058"/>
        <dbReference type="ChEBI" id="CHEBI:58243"/>
        <dbReference type="ChEBI" id="CHEBI:456215"/>
        <dbReference type="EC" id="1.8.4.10"/>
    </reaction>
</comment>
<dbReference type="GeneID" id="1464633"/>
<dbReference type="EMBL" id="AE009441">
    <property type="protein sequence ID" value="AAL64292.1"/>
    <property type="molecule type" value="Genomic_DNA"/>
</dbReference>
<feature type="domain" description="Phosphoadenosine phosphosulphate reductase" evidence="14">
    <location>
        <begin position="36"/>
        <end position="213"/>
    </location>
</feature>
<keyword evidence="2" id="KW-0963">Cytoplasm</keyword>
<dbReference type="InterPro" id="IPR002500">
    <property type="entry name" value="PAPS_reduct_dom"/>
</dbReference>
<gene>
    <name evidence="15" type="ordered locus">PAE2575</name>
</gene>
<keyword evidence="6" id="KW-0411">Iron-sulfur</keyword>
<dbReference type="KEGG" id="pai:PAE2575"/>
<dbReference type="InterPro" id="IPR014729">
    <property type="entry name" value="Rossmann-like_a/b/a_fold"/>
</dbReference>
<dbReference type="CDD" id="cd23945">
    <property type="entry name" value="PAPS_reductase"/>
    <property type="match status" value="1"/>
</dbReference>
<evidence type="ECO:0000256" key="4">
    <source>
        <dbReference type="ARBA" id="ARBA00023002"/>
    </source>
</evidence>
<organism evidence="15 16">
    <name type="scientific">Pyrobaculum aerophilum (strain ATCC 51768 / DSM 7523 / JCM 9630 / CIP 104966 / NBRC 100827 / IM2)</name>
    <dbReference type="NCBI Taxonomy" id="178306"/>
    <lineage>
        <taxon>Archaea</taxon>
        <taxon>Thermoproteota</taxon>
        <taxon>Thermoprotei</taxon>
        <taxon>Thermoproteales</taxon>
        <taxon>Thermoproteaceae</taxon>
        <taxon>Pyrobaculum</taxon>
    </lineage>
</organism>
<evidence type="ECO:0000256" key="3">
    <source>
        <dbReference type="ARBA" id="ARBA00022723"/>
    </source>
</evidence>